<proteinExistence type="inferred from homology"/>
<keyword evidence="2" id="KW-0678">Repressor</keyword>
<dbReference type="GO" id="GO:0003700">
    <property type="term" value="F:DNA-binding transcription factor activity"/>
    <property type="evidence" value="ECO:0007669"/>
    <property type="project" value="InterPro"/>
</dbReference>
<organism evidence="8 9">
    <name type="scientific">Nostocoides japonicum T1-X7</name>
    <dbReference type="NCBI Taxonomy" id="1194083"/>
    <lineage>
        <taxon>Bacteria</taxon>
        <taxon>Bacillati</taxon>
        <taxon>Actinomycetota</taxon>
        <taxon>Actinomycetes</taxon>
        <taxon>Micrococcales</taxon>
        <taxon>Intrasporangiaceae</taxon>
        <taxon>Nostocoides</taxon>
    </lineage>
</organism>
<evidence type="ECO:0000256" key="6">
    <source>
        <dbReference type="ARBA" id="ARBA00023163"/>
    </source>
</evidence>
<dbReference type="PANTHER" id="PTHR33202">
    <property type="entry name" value="ZINC UPTAKE REGULATION PROTEIN"/>
    <property type="match status" value="1"/>
</dbReference>
<dbReference type="GO" id="GO:0000976">
    <property type="term" value="F:transcription cis-regulatory region binding"/>
    <property type="evidence" value="ECO:0007669"/>
    <property type="project" value="TreeGrafter"/>
</dbReference>
<keyword evidence="4" id="KW-0805">Transcription regulation</keyword>
<evidence type="ECO:0000256" key="4">
    <source>
        <dbReference type="ARBA" id="ARBA00023015"/>
    </source>
</evidence>
<dbReference type="InterPro" id="IPR043135">
    <property type="entry name" value="Fur_C"/>
</dbReference>
<evidence type="ECO:0000256" key="2">
    <source>
        <dbReference type="ARBA" id="ARBA00022491"/>
    </source>
</evidence>
<dbReference type="EMBL" id="CAJB01000186">
    <property type="protein sequence ID" value="CCH78235.1"/>
    <property type="molecule type" value="Genomic_DNA"/>
</dbReference>
<dbReference type="SUPFAM" id="SSF46785">
    <property type="entry name" value="Winged helix' DNA-binding domain"/>
    <property type="match status" value="1"/>
</dbReference>
<gene>
    <name evidence="8" type="ORF">BN12_2660002</name>
</gene>
<dbReference type="Gene3D" id="3.30.1490.190">
    <property type="match status" value="1"/>
</dbReference>
<comment type="cofactor">
    <cofactor evidence="7">
        <name>Zn(2+)</name>
        <dbReference type="ChEBI" id="CHEBI:29105"/>
    </cofactor>
    <text evidence="7">Binds 1 zinc ion per subunit.</text>
</comment>
<evidence type="ECO:0000256" key="3">
    <source>
        <dbReference type="ARBA" id="ARBA00022833"/>
    </source>
</evidence>
<feature type="binding site" evidence="7">
    <location>
        <position position="135"/>
    </location>
    <ligand>
        <name>Zn(2+)</name>
        <dbReference type="ChEBI" id="CHEBI:29105"/>
    </ligand>
</feature>
<dbReference type="InterPro" id="IPR036390">
    <property type="entry name" value="WH_DNA-bd_sf"/>
</dbReference>
<name>A0A077M243_9MICO</name>
<dbReference type="PANTHER" id="PTHR33202:SF7">
    <property type="entry name" value="FERRIC UPTAKE REGULATION PROTEIN"/>
    <property type="match status" value="1"/>
</dbReference>
<sequence>MDELGSLLRSRGMRLTRQRERVMSVLAQCEHATPEQIHERVTADGGPEVSLSTVYRCLEALEDLGVVRHTHLDHRAPSYQLAGHADHVHLVCNDCGSVSEFPLDLAGSLVHAVDEQTGFAVDLTHVALHGSCARCRH</sequence>
<dbReference type="AlphaFoldDB" id="A0A077M243"/>
<dbReference type="Gene3D" id="1.10.10.10">
    <property type="entry name" value="Winged helix-like DNA-binding domain superfamily/Winged helix DNA-binding domain"/>
    <property type="match status" value="1"/>
</dbReference>
<dbReference type="Proteomes" id="UP000035721">
    <property type="component" value="Unassembled WGS sequence"/>
</dbReference>
<dbReference type="GO" id="GO:0008270">
    <property type="term" value="F:zinc ion binding"/>
    <property type="evidence" value="ECO:0007669"/>
    <property type="project" value="TreeGrafter"/>
</dbReference>
<evidence type="ECO:0000256" key="1">
    <source>
        <dbReference type="ARBA" id="ARBA00007957"/>
    </source>
</evidence>
<comment type="similarity">
    <text evidence="1">Belongs to the Fur family.</text>
</comment>
<evidence type="ECO:0000256" key="7">
    <source>
        <dbReference type="PIRSR" id="PIRSR602481-1"/>
    </source>
</evidence>
<evidence type="ECO:0000313" key="8">
    <source>
        <dbReference type="EMBL" id="CCH78235.1"/>
    </source>
</evidence>
<feature type="binding site" evidence="7">
    <location>
        <position position="132"/>
    </location>
    <ligand>
        <name>Zn(2+)</name>
        <dbReference type="ChEBI" id="CHEBI:29105"/>
    </ligand>
</feature>
<protein>
    <submittedName>
        <fullName evidence="8">Putative iron uptake regulatory protein</fullName>
    </submittedName>
</protein>
<keyword evidence="6" id="KW-0804">Transcription</keyword>
<reference evidence="8 9" key="1">
    <citation type="journal article" date="2013" name="ISME J.">
        <title>A metabolic model for members of the genus Tetrasphaera involved in enhanced biological phosphorus removal.</title>
        <authorList>
            <person name="Kristiansen R."/>
            <person name="Nguyen H.T.T."/>
            <person name="Saunders A.M."/>
            <person name="Nielsen J.L."/>
            <person name="Wimmer R."/>
            <person name="Le V.Q."/>
            <person name="McIlroy S.J."/>
            <person name="Petrovski S."/>
            <person name="Seviour R.J."/>
            <person name="Calteau A."/>
            <person name="Nielsen K.L."/>
            <person name="Nielsen P.H."/>
        </authorList>
    </citation>
    <scope>NUCLEOTIDE SEQUENCE [LARGE SCALE GENOMIC DNA]</scope>
    <source>
        <strain evidence="8 9">T1-X7</strain>
    </source>
</reference>
<dbReference type="GO" id="GO:0045892">
    <property type="term" value="P:negative regulation of DNA-templated transcription"/>
    <property type="evidence" value="ECO:0007669"/>
    <property type="project" value="TreeGrafter"/>
</dbReference>
<dbReference type="Pfam" id="PF01475">
    <property type="entry name" value="FUR"/>
    <property type="match status" value="1"/>
</dbReference>
<keyword evidence="3 7" id="KW-0862">Zinc</keyword>
<dbReference type="RefSeq" id="WP_200901261.1">
    <property type="nucleotide sequence ID" value="NZ_HF570958.1"/>
</dbReference>
<comment type="caution">
    <text evidence="8">The sequence shown here is derived from an EMBL/GenBank/DDBJ whole genome shotgun (WGS) entry which is preliminary data.</text>
</comment>
<keyword evidence="9" id="KW-1185">Reference proteome</keyword>
<accession>A0A077M243</accession>
<keyword evidence="5" id="KW-0238">DNA-binding</keyword>
<evidence type="ECO:0000313" key="9">
    <source>
        <dbReference type="Proteomes" id="UP000035721"/>
    </source>
</evidence>
<dbReference type="GO" id="GO:1900376">
    <property type="term" value="P:regulation of secondary metabolite biosynthetic process"/>
    <property type="evidence" value="ECO:0007669"/>
    <property type="project" value="TreeGrafter"/>
</dbReference>
<dbReference type="CDD" id="cd07153">
    <property type="entry name" value="Fur_like"/>
    <property type="match status" value="1"/>
</dbReference>
<dbReference type="InterPro" id="IPR036388">
    <property type="entry name" value="WH-like_DNA-bd_sf"/>
</dbReference>
<evidence type="ECO:0000256" key="5">
    <source>
        <dbReference type="ARBA" id="ARBA00023125"/>
    </source>
</evidence>
<feature type="binding site" evidence="7">
    <location>
        <position position="95"/>
    </location>
    <ligand>
        <name>Zn(2+)</name>
        <dbReference type="ChEBI" id="CHEBI:29105"/>
    </ligand>
</feature>
<dbReference type="STRING" id="1194083.BN12_2660002"/>
<feature type="binding site" evidence="7">
    <location>
        <position position="92"/>
    </location>
    <ligand>
        <name>Zn(2+)</name>
        <dbReference type="ChEBI" id="CHEBI:29105"/>
    </ligand>
</feature>
<dbReference type="InterPro" id="IPR002481">
    <property type="entry name" value="FUR"/>
</dbReference>
<keyword evidence="7" id="KW-0479">Metal-binding</keyword>